<dbReference type="InterPro" id="IPR019189">
    <property type="entry name" value="Ribosomal_mL41"/>
</dbReference>
<comment type="similarity">
    <text evidence="2">Belongs to the mitochondrion-specific ribosomal protein mL41 family.</text>
</comment>
<dbReference type="GO" id="GO:0006412">
    <property type="term" value="P:translation"/>
    <property type="evidence" value="ECO:0007669"/>
    <property type="project" value="TreeGrafter"/>
</dbReference>
<dbReference type="Pfam" id="PF09809">
    <property type="entry name" value="MRP-L27"/>
    <property type="match status" value="1"/>
</dbReference>
<gene>
    <name evidence="7" type="ORF">K505DRAFT_264416</name>
</gene>
<keyword evidence="6" id="KW-0687">Ribonucleoprotein</keyword>
<evidence type="ECO:0000256" key="3">
    <source>
        <dbReference type="ARBA" id="ARBA00022946"/>
    </source>
</evidence>
<evidence type="ECO:0000313" key="7">
    <source>
        <dbReference type="EMBL" id="KAF2800177.1"/>
    </source>
</evidence>
<dbReference type="GO" id="GO:0005762">
    <property type="term" value="C:mitochondrial large ribosomal subunit"/>
    <property type="evidence" value="ECO:0007669"/>
    <property type="project" value="InterPro"/>
</dbReference>
<sequence length="132" mass="15467">MFKATPTLQKAIRRLPLSTKQAKKDYYKGNSVGNMGTIDQFGRFKVDWDKVRTYVFPQKGAQGEMFLTKEMEDELREYRVNKDAEEHNEPPKVVKFEIPSPDYTILFPDSKKSLGDEYLRKWRLEKAGVEVK</sequence>
<accession>A0A6A6XX48</accession>
<protein>
    <recommendedName>
        <fullName evidence="9">50S ribosomal protein-like protein YmL27</fullName>
    </recommendedName>
</protein>
<evidence type="ECO:0000256" key="1">
    <source>
        <dbReference type="ARBA" id="ARBA00004173"/>
    </source>
</evidence>
<evidence type="ECO:0000256" key="4">
    <source>
        <dbReference type="ARBA" id="ARBA00022980"/>
    </source>
</evidence>
<keyword evidence="5" id="KW-0496">Mitochondrion</keyword>
<evidence type="ECO:0000256" key="6">
    <source>
        <dbReference type="ARBA" id="ARBA00023274"/>
    </source>
</evidence>
<evidence type="ECO:0000313" key="8">
    <source>
        <dbReference type="Proteomes" id="UP000799757"/>
    </source>
</evidence>
<name>A0A6A6XX48_9PLEO</name>
<reference evidence="7" key="1">
    <citation type="journal article" date="2020" name="Stud. Mycol.">
        <title>101 Dothideomycetes genomes: a test case for predicting lifestyles and emergence of pathogens.</title>
        <authorList>
            <person name="Haridas S."/>
            <person name="Albert R."/>
            <person name="Binder M."/>
            <person name="Bloem J."/>
            <person name="Labutti K."/>
            <person name="Salamov A."/>
            <person name="Andreopoulos B."/>
            <person name="Baker S."/>
            <person name="Barry K."/>
            <person name="Bills G."/>
            <person name="Bluhm B."/>
            <person name="Cannon C."/>
            <person name="Castanera R."/>
            <person name="Culley D."/>
            <person name="Daum C."/>
            <person name="Ezra D."/>
            <person name="Gonzalez J."/>
            <person name="Henrissat B."/>
            <person name="Kuo A."/>
            <person name="Liang C."/>
            <person name="Lipzen A."/>
            <person name="Lutzoni F."/>
            <person name="Magnuson J."/>
            <person name="Mondo S."/>
            <person name="Nolan M."/>
            <person name="Ohm R."/>
            <person name="Pangilinan J."/>
            <person name="Park H.-J."/>
            <person name="Ramirez L."/>
            <person name="Alfaro M."/>
            <person name="Sun H."/>
            <person name="Tritt A."/>
            <person name="Yoshinaga Y."/>
            <person name="Zwiers L.-H."/>
            <person name="Turgeon B."/>
            <person name="Goodwin S."/>
            <person name="Spatafora J."/>
            <person name="Crous P."/>
            <person name="Grigoriev I."/>
        </authorList>
    </citation>
    <scope>NUCLEOTIDE SEQUENCE</scope>
    <source>
        <strain evidence="7">CBS 109.77</strain>
    </source>
</reference>
<dbReference type="OrthoDB" id="408933at2759"/>
<keyword evidence="4" id="KW-0689">Ribosomal protein</keyword>
<dbReference type="EMBL" id="MU001752">
    <property type="protein sequence ID" value="KAF2800177.1"/>
    <property type="molecule type" value="Genomic_DNA"/>
</dbReference>
<dbReference type="AlphaFoldDB" id="A0A6A6XX48"/>
<dbReference type="PANTHER" id="PTHR21338:SF0">
    <property type="entry name" value="LARGE RIBOSOMAL SUBUNIT PROTEIN ML41"/>
    <property type="match status" value="1"/>
</dbReference>
<organism evidence="7 8">
    <name type="scientific">Melanomma pulvis-pyrius CBS 109.77</name>
    <dbReference type="NCBI Taxonomy" id="1314802"/>
    <lineage>
        <taxon>Eukaryota</taxon>
        <taxon>Fungi</taxon>
        <taxon>Dikarya</taxon>
        <taxon>Ascomycota</taxon>
        <taxon>Pezizomycotina</taxon>
        <taxon>Dothideomycetes</taxon>
        <taxon>Pleosporomycetidae</taxon>
        <taxon>Pleosporales</taxon>
        <taxon>Melanommataceae</taxon>
        <taxon>Melanomma</taxon>
    </lineage>
</organism>
<proteinExistence type="inferred from homology"/>
<evidence type="ECO:0008006" key="9">
    <source>
        <dbReference type="Google" id="ProtNLM"/>
    </source>
</evidence>
<evidence type="ECO:0000256" key="2">
    <source>
        <dbReference type="ARBA" id="ARBA00010152"/>
    </source>
</evidence>
<keyword evidence="8" id="KW-1185">Reference proteome</keyword>
<dbReference type="PANTHER" id="PTHR21338">
    <property type="entry name" value="MITOCHONDRIAL RIBOSOMAL PROTEIN L41"/>
    <property type="match status" value="1"/>
</dbReference>
<evidence type="ECO:0000256" key="5">
    <source>
        <dbReference type="ARBA" id="ARBA00023128"/>
    </source>
</evidence>
<comment type="subcellular location">
    <subcellularLocation>
        <location evidence="1">Mitochondrion</location>
    </subcellularLocation>
</comment>
<keyword evidence="3" id="KW-0809">Transit peptide</keyword>
<dbReference type="GO" id="GO:0003735">
    <property type="term" value="F:structural constituent of ribosome"/>
    <property type="evidence" value="ECO:0007669"/>
    <property type="project" value="InterPro"/>
</dbReference>
<dbReference type="Proteomes" id="UP000799757">
    <property type="component" value="Unassembled WGS sequence"/>
</dbReference>